<comment type="caution">
    <text evidence="2">The sequence shown here is derived from an EMBL/GenBank/DDBJ whole genome shotgun (WGS) entry which is preliminary data.</text>
</comment>
<organism evidence="2 3">
    <name type="scientific">Elysia crispata</name>
    <name type="common">lettuce slug</name>
    <dbReference type="NCBI Taxonomy" id="231223"/>
    <lineage>
        <taxon>Eukaryota</taxon>
        <taxon>Metazoa</taxon>
        <taxon>Spiralia</taxon>
        <taxon>Lophotrochozoa</taxon>
        <taxon>Mollusca</taxon>
        <taxon>Gastropoda</taxon>
        <taxon>Heterobranchia</taxon>
        <taxon>Euthyneura</taxon>
        <taxon>Panpulmonata</taxon>
        <taxon>Sacoglossa</taxon>
        <taxon>Placobranchoidea</taxon>
        <taxon>Plakobranchidae</taxon>
        <taxon>Elysia</taxon>
    </lineage>
</organism>
<sequence length="82" mass="9060">MNAAASSLQTPDDDSEQNCTGSSDQIASLHLGTLLQNIHQYEPSYWARSDIAIGTSQPHNQMVIYSLPRKVDNARRLGEPFT</sequence>
<proteinExistence type="predicted"/>
<feature type="compositionally biased region" description="Polar residues" evidence="1">
    <location>
        <begin position="1"/>
        <end position="10"/>
    </location>
</feature>
<gene>
    <name evidence="2" type="ORF">RRG08_034537</name>
</gene>
<evidence type="ECO:0000313" key="2">
    <source>
        <dbReference type="EMBL" id="KAK3802393.1"/>
    </source>
</evidence>
<feature type="region of interest" description="Disordered" evidence="1">
    <location>
        <begin position="1"/>
        <end position="23"/>
    </location>
</feature>
<protein>
    <submittedName>
        <fullName evidence="2">Uncharacterized protein</fullName>
    </submittedName>
</protein>
<keyword evidence="3" id="KW-1185">Reference proteome</keyword>
<dbReference type="EMBL" id="JAWDGP010000241">
    <property type="protein sequence ID" value="KAK3802393.1"/>
    <property type="molecule type" value="Genomic_DNA"/>
</dbReference>
<dbReference type="AlphaFoldDB" id="A0AAE1EDY2"/>
<accession>A0AAE1EDY2</accession>
<reference evidence="2" key="1">
    <citation type="journal article" date="2023" name="G3 (Bethesda)">
        <title>A reference genome for the long-term kleptoplast-retaining sea slug Elysia crispata morphotype clarki.</title>
        <authorList>
            <person name="Eastman K.E."/>
            <person name="Pendleton A.L."/>
            <person name="Shaikh M.A."/>
            <person name="Suttiyut T."/>
            <person name="Ogas R."/>
            <person name="Tomko P."/>
            <person name="Gavelis G."/>
            <person name="Widhalm J.R."/>
            <person name="Wisecaver J.H."/>
        </authorList>
    </citation>
    <scope>NUCLEOTIDE SEQUENCE</scope>
    <source>
        <strain evidence="2">ECLA1</strain>
    </source>
</reference>
<dbReference type="Proteomes" id="UP001283361">
    <property type="component" value="Unassembled WGS sequence"/>
</dbReference>
<name>A0AAE1EDY2_9GAST</name>
<evidence type="ECO:0000256" key="1">
    <source>
        <dbReference type="SAM" id="MobiDB-lite"/>
    </source>
</evidence>
<evidence type="ECO:0000313" key="3">
    <source>
        <dbReference type="Proteomes" id="UP001283361"/>
    </source>
</evidence>